<dbReference type="Pfam" id="PF18102">
    <property type="entry name" value="DTC"/>
    <property type="match status" value="1"/>
</dbReference>
<dbReference type="InterPro" id="IPR039396">
    <property type="entry name" value="Deltex_C"/>
</dbReference>
<proteinExistence type="inferred from homology"/>
<feature type="compositionally biased region" description="Basic and acidic residues" evidence="9">
    <location>
        <begin position="167"/>
        <end position="178"/>
    </location>
</feature>
<dbReference type="Gene3D" id="3.30.40.10">
    <property type="entry name" value="Zinc/RING finger domain, C3HC4 (zinc finger)"/>
    <property type="match status" value="1"/>
</dbReference>
<dbReference type="EC" id="2.3.2.27" evidence="8"/>
<comment type="subcellular location">
    <subcellularLocation>
        <location evidence="8">Cytoplasm</location>
    </subcellularLocation>
</comment>
<dbReference type="InterPro" id="IPR039399">
    <property type="entry name" value="Deltex_C_sf"/>
</dbReference>
<feature type="compositionally biased region" description="Basic and acidic residues" evidence="9">
    <location>
        <begin position="101"/>
        <end position="121"/>
    </location>
</feature>
<evidence type="ECO:0000313" key="10">
    <source>
        <dbReference type="EMBL" id="EKC29463.1"/>
    </source>
</evidence>
<dbReference type="GO" id="GO:0061630">
    <property type="term" value="F:ubiquitin protein ligase activity"/>
    <property type="evidence" value="ECO:0007669"/>
    <property type="project" value="UniProtKB-UniRule"/>
</dbReference>
<evidence type="ECO:0000256" key="5">
    <source>
        <dbReference type="ARBA" id="ARBA00022723"/>
    </source>
</evidence>
<feature type="region of interest" description="Disordered" evidence="9">
    <location>
        <begin position="94"/>
        <end position="227"/>
    </location>
</feature>
<dbReference type="SMART" id="SM00506">
    <property type="entry name" value="A1pp"/>
    <property type="match status" value="1"/>
</dbReference>
<dbReference type="InterPro" id="IPR002589">
    <property type="entry name" value="Macro_dom"/>
</dbReference>
<keyword evidence="5 8" id="KW-0479">Metal-binding</keyword>
<feature type="compositionally biased region" description="Basic and acidic residues" evidence="9">
    <location>
        <begin position="15"/>
        <end position="25"/>
    </location>
</feature>
<keyword evidence="4 8" id="KW-0808">Transferase</keyword>
<evidence type="ECO:0000256" key="7">
    <source>
        <dbReference type="ARBA" id="ARBA00022833"/>
    </source>
</evidence>
<dbReference type="Pfam" id="PF13639">
    <property type="entry name" value="zf-RING_2"/>
    <property type="match status" value="1"/>
</dbReference>
<evidence type="ECO:0000256" key="3">
    <source>
        <dbReference type="ARBA" id="ARBA00009413"/>
    </source>
</evidence>
<dbReference type="CDD" id="cd09633">
    <property type="entry name" value="Deltex_C"/>
    <property type="match status" value="1"/>
</dbReference>
<dbReference type="AlphaFoldDB" id="K1Q6C4"/>
<dbReference type="PROSITE" id="PS50089">
    <property type="entry name" value="ZF_RING_2"/>
    <property type="match status" value="1"/>
</dbReference>
<evidence type="ECO:0000256" key="9">
    <source>
        <dbReference type="SAM" id="MobiDB-lite"/>
    </source>
</evidence>
<reference evidence="10" key="1">
    <citation type="journal article" date="2012" name="Nature">
        <title>The oyster genome reveals stress adaptation and complexity of shell formation.</title>
        <authorList>
            <person name="Zhang G."/>
            <person name="Fang X."/>
            <person name="Guo X."/>
            <person name="Li L."/>
            <person name="Luo R."/>
            <person name="Xu F."/>
            <person name="Yang P."/>
            <person name="Zhang L."/>
            <person name="Wang X."/>
            <person name="Qi H."/>
            <person name="Xiong Z."/>
            <person name="Que H."/>
            <person name="Xie Y."/>
            <person name="Holland P.W."/>
            <person name="Paps J."/>
            <person name="Zhu Y."/>
            <person name="Wu F."/>
            <person name="Chen Y."/>
            <person name="Wang J."/>
            <person name="Peng C."/>
            <person name="Meng J."/>
            <person name="Yang L."/>
            <person name="Liu J."/>
            <person name="Wen B."/>
            <person name="Zhang N."/>
            <person name="Huang Z."/>
            <person name="Zhu Q."/>
            <person name="Feng Y."/>
            <person name="Mount A."/>
            <person name="Hedgecock D."/>
            <person name="Xu Z."/>
            <person name="Liu Y."/>
            <person name="Domazet-Loso T."/>
            <person name="Du Y."/>
            <person name="Sun X."/>
            <person name="Zhang S."/>
            <person name="Liu B."/>
            <person name="Cheng P."/>
            <person name="Jiang X."/>
            <person name="Li J."/>
            <person name="Fan D."/>
            <person name="Wang W."/>
            <person name="Fu W."/>
            <person name="Wang T."/>
            <person name="Wang B."/>
            <person name="Zhang J."/>
            <person name="Peng Z."/>
            <person name="Li Y."/>
            <person name="Li N."/>
            <person name="Wang J."/>
            <person name="Chen M."/>
            <person name="He Y."/>
            <person name="Tan F."/>
            <person name="Song X."/>
            <person name="Zheng Q."/>
            <person name="Huang R."/>
            <person name="Yang H."/>
            <person name="Du X."/>
            <person name="Chen L."/>
            <person name="Yang M."/>
            <person name="Gaffney P.M."/>
            <person name="Wang S."/>
            <person name="Luo L."/>
            <person name="She Z."/>
            <person name="Ming Y."/>
            <person name="Huang W."/>
            <person name="Zhang S."/>
            <person name="Huang B."/>
            <person name="Zhang Y."/>
            <person name="Qu T."/>
            <person name="Ni P."/>
            <person name="Miao G."/>
            <person name="Wang J."/>
            <person name="Wang Q."/>
            <person name="Steinberg C.E."/>
            <person name="Wang H."/>
            <person name="Li N."/>
            <person name="Qian L."/>
            <person name="Zhang G."/>
            <person name="Li Y."/>
            <person name="Yang H."/>
            <person name="Liu X."/>
            <person name="Wang J."/>
            <person name="Yin Y."/>
            <person name="Wang J."/>
        </authorList>
    </citation>
    <scope>NUCLEOTIDE SEQUENCE [LARGE SCALE GENOMIC DNA]</scope>
    <source>
        <strain evidence="10">05x7-T-G4-1.051#20</strain>
    </source>
</reference>
<dbReference type="InterPro" id="IPR017907">
    <property type="entry name" value="Znf_RING_CS"/>
</dbReference>
<evidence type="ECO:0000256" key="4">
    <source>
        <dbReference type="ARBA" id="ARBA00022679"/>
    </source>
</evidence>
<feature type="compositionally biased region" description="Polar residues" evidence="9">
    <location>
        <begin position="137"/>
        <end position="146"/>
    </location>
</feature>
<dbReference type="InParanoid" id="K1Q6C4"/>
<dbReference type="Gene3D" id="3.40.220.10">
    <property type="entry name" value="Leucine Aminopeptidase, subunit E, domain 1"/>
    <property type="match status" value="1"/>
</dbReference>
<dbReference type="InterPro" id="IPR013083">
    <property type="entry name" value="Znf_RING/FYVE/PHD"/>
</dbReference>
<dbReference type="PANTHER" id="PTHR12622">
    <property type="entry name" value="DELTEX-RELATED"/>
    <property type="match status" value="1"/>
</dbReference>
<dbReference type="InterPro" id="IPR001841">
    <property type="entry name" value="Znf_RING"/>
</dbReference>
<keyword evidence="6 8" id="KW-0863">Zinc-finger</keyword>
<evidence type="ECO:0000256" key="2">
    <source>
        <dbReference type="ARBA" id="ARBA00004906"/>
    </source>
</evidence>
<evidence type="ECO:0000256" key="6">
    <source>
        <dbReference type="ARBA" id="ARBA00022771"/>
    </source>
</evidence>
<dbReference type="Pfam" id="PF01661">
    <property type="entry name" value="Macro"/>
    <property type="match status" value="1"/>
</dbReference>
<dbReference type="UniPathway" id="UPA00143"/>
<dbReference type="PROSITE" id="PS51154">
    <property type="entry name" value="MACRO"/>
    <property type="match status" value="1"/>
</dbReference>
<dbReference type="SMART" id="SM00184">
    <property type="entry name" value="RING"/>
    <property type="match status" value="1"/>
</dbReference>
<sequence length="708" mass="79239">MSQKKNQETVSYSGDDPKEKDKADQALRTICSNSEVTYELSEDQTSCVLYAPSQEVLKNAVEKYMKMTSESNEITEKTELKVPAQLEITTTEIAEQSQVPKCEDKNEKADQTQADGKHDRVSGSGTFRQRENKTKGNSENQEINSVTEHEAKKRQSLEEGVQAKSLVKSDSKSKKESTIGKTNIENSQKKLQHTMSNDGVECTKGDQIGTNDDTESANKMKDRQLEDKETSIKGDVCNIKDKKSSVEKETVSKALPKTDIKPELTFPDKVELVSSEGLKIKIYQHDLLETNVDAIVNAANEKLSHGAGVAEAIAKRAGPAMSRECTDYIKKNKSLPVSKAFASGAGKLKFKKIIHVVGPAWGDYKDKVKCLSDLAKTITNLLEKAKECRVRTVAMPTISSGIFKVPKSLCAAMYLKGTLQDQHSIQNLCTLMLKAIAKFAIFGPKHITQIHLVNMRDEFTQMLIANIRPMDSNHHLSKSGGANTTLSKFDSKPFKYIYNWRVLPREQTVKLNDLIKPVAEHNEGVCIICLDEMTKPVAFTKCHHCFCEECIFEYFTMKPACPVCNSVYGKLYGNQPLKGEAHIYKDKRSLPGYPRTETFIINYAFPNGHQEECHPNPGESFTGIERQAYLPDNSEGQEVLHLLEQAFKQRLVFTIGVSRTTGKEGVVTWNDIHHKTRRDGGSERFGYPDEDYLSRVKEELKAKGIVNA</sequence>
<dbReference type="InterPro" id="IPR043472">
    <property type="entry name" value="Macro_dom-like"/>
</dbReference>
<evidence type="ECO:0000256" key="8">
    <source>
        <dbReference type="RuleBase" id="RU367105"/>
    </source>
</evidence>
<protein>
    <recommendedName>
        <fullName evidence="8">E3 ubiquitin-protein ligase</fullName>
        <ecNumber evidence="8">2.3.2.27</ecNumber>
    </recommendedName>
</protein>
<dbReference type="EMBL" id="JH818671">
    <property type="protein sequence ID" value="EKC29463.1"/>
    <property type="molecule type" value="Genomic_DNA"/>
</dbReference>
<feature type="compositionally biased region" description="Polar residues" evidence="9">
    <location>
        <begin position="1"/>
        <end position="12"/>
    </location>
</feature>
<dbReference type="GO" id="GO:0007219">
    <property type="term" value="P:Notch signaling pathway"/>
    <property type="evidence" value="ECO:0007669"/>
    <property type="project" value="InterPro"/>
</dbReference>
<dbReference type="GO" id="GO:0005737">
    <property type="term" value="C:cytoplasm"/>
    <property type="evidence" value="ECO:0007669"/>
    <property type="project" value="UniProtKB-SubCell"/>
</dbReference>
<dbReference type="PROSITE" id="PS00518">
    <property type="entry name" value="ZF_RING_1"/>
    <property type="match status" value="1"/>
</dbReference>
<gene>
    <name evidence="10" type="ORF">CGI_10025470</name>
</gene>
<dbReference type="Gene3D" id="3.30.390.130">
    <property type="match status" value="1"/>
</dbReference>
<feature type="region of interest" description="Disordered" evidence="9">
    <location>
        <begin position="1"/>
        <end position="26"/>
    </location>
</feature>
<dbReference type="GO" id="GO:0016567">
    <property type="term" value="P:protein ubiquitination"/>
    <property type="evidence" value="ECO:0007669"/>
    <property type="project" value="UniProtKB-UniRule"/>
</dbReference>
<organism evidence="10">
    <name type="scientific">Magallana gigas</name>
    <name type="common">Pacific oyster</name>
    <name type="synonym">Crassostrea gigas</name>
    <dbReference type="NCBI Taxonomy" id="29159"/>
    <lineage>
        <taxon>Eukaryota</taxon>
        <taxon>Metazoa</taxon>
        <taxon>Spiralia</taxon>
        <taxon>Lophotrochozoa</taxon>
        <taxon>Mollusca</taxon>
        <taxon>Bivalvia</taxon>
        <taxon>Autobranchia</taxon>
        <taxon>Pteriomorphia</taxon>
        <taxon>Ostreida</taxon>
        <taxon>Ostreoidea</taxon>
        <taxon>Ostreidae</taxon>
        <taxon>Magallana</taxon>
    </lineage>
</organism>
<dbReference type="CDD" id="cd02907">
    <property type="entry name" value="Macro_Af1521_BAL-like"/>
    <property type="match status" value="1"/>
</dbReference>
<dbReference type="GO" id="GO:0008270">
    <property type="term" value="F:zinc ion binding"/>
    <property type="evidence" value="ECO:0007669"/>
    <property type="project" value="UniProtKB-KW"/>
</dbReference>
<evidence type="ECO:0000256" key="1">
    <source>
        <dbReference type="ARBA" id="ARBA00000900"/>
    </source>
</evidence>
<dbReference type="InterPro" id="IPR039398">
    <property type="entry name" value="Deltex_fam"/>
</dbReference>
<feature type="compositionally biased region" description="Basic and acidic residues" evidence="9">
    <location>
        <begin position="147"/>
        <end position="157"/>
    </location>
</feature>
<dbReference type="SUPFAM" id="SSF57850">
    <property type="entry name" value="RING/U-box"/>
    <property type="match status" value="1"/>
</dbReference>
<keyword evidence="7 8" id="KW-0862">Zinc</keyword>
<keyword evidence="8" id="KW-0963">Cytoplasm</keyword>
<accession>K1Q6C4</accession>
<feature type="compositionally biased region" description="Basic and acidic residues" evidence="9">
    <location>
        <begin position="216"/>
        <end position="227"/>
    </location>
</feature>
<dbReference type="SUPFAM" id="SSF52949">
    <property type="entry name" value="Macro domain-like"/>
    <property type="match status" value="1"/>
</dbReference>
<comment type="catalytic activity">
    <reaction evidence="1 8">
        <text>S-ubiquitinyl-[E2 ubiquitin-conjugating enzyme]-L-cysteine + [acceptor protein]-L-lysine = [E2 ubiquitin-conjugating enzyme]-L-cysteine + N(6)-ubiquitinyl-[acceptor protein]-L-lysine.</text>
        <dbReference type="EC" id="2.3.2.27"/>
    </reaction>
</comment>
<name>K1Q6C4_MAGGI</name>
<dbReference type="HOGENOM" id="CLU_389929_0_0_1"/>
<comment type="pathway">
    <text evidence="2 8">Protein modification; protein ubiquitination.</text>
</comment>
<comment type="similarity">
    <text evidence="3 8">Belongs to the Deltex family.</text>
</comment>